<evidence type="ECO:0000256" key="1">
    <source>
        <dbReference type="ARBA" id="ARBA00007749"/>
    </source>
</evidence>
<keyword evidence="2" id="KW-0479">Metal-binding</keyword>
<evidence type="ECO:0000256" key="2">
    <source>
        <dbReference type="ARBA" id="ARBA00022723"/>
    </source>
</evidence>
<accession>A0AAD4CMR1</accession>
<evidence type="ECO:0000256" key="5">
    <source>
        <dbReference type="SAM" id="MobiDB-lite"/>
    </source>
</evidence>
<dbReference type="InterPro" id="IPR051013">
    <property type="entry name" value="MBL_superfamily_lactonases"/>
</dbReference>
<feature type="region of interest" description="Disordered" evidence="5">
    <location>
        <begin position="105"/>
        <end position="124"/>
    </location>
</feature>
<evidence type="ECO:0000256" key="4">
    <source>
        <dbReference type="ARBA" id="ARBA00022833"/>
    </source>
</evidence>
<comment type="similarity">
    <text evidence="1">Belongs to the metallo-beta-lactamase superfamily.</text>
</comment>
<protein>
    <recommendedName>
        <fullName evidence="8">Metallo-beta-lactamase domain-containing protein</fullName>
    </recommendedName>
</protein>
<dbReference type="PANTHER" id="PTHR42978">
    <property type="entry name" value="QUORUM-QUENCHING LACTONASE YTNP-RELATED-RELATED"/>
    <property type="match status" value="1"/>
</dbReference>
<dbReference type="GO" id="GO:0046872">
    <property type="term" value="F:metal ion binding"/>
    <property type="evidence" value="ECO:0007669"/>
    <property type="project" value="UniProtKB-KW"/>
</dbReference>
<organism evidence="6 7">
    <name type="scientific">Aspergillus nanangensis</name>
    <dbReference type="NCBI Taxonomy" id="2582783"/>
    <lineage>
        <taxon>Eukaryota</taxon>
        <taxon>Fungi</taxon>
        <taxon>Dikarya</taxon>
        <taxon>Ascomycota</taxon>
        <taxon>Pezizomycotina</taxon>
        <taxon>Eurotiomycetes</taxon>
        <taxon>Eurotiomycetidae</taxon>
        <taxon>Eurotiales</taxon>
        <taxon>Aspergillaceae</taxon>
        <taxon>Aspergillus</taxon>
        <taxon>Aspergillus subgen. Circumdati</taxon>
    </lineage>
</organism>
<dbReference type="InterPro" id="IPR036866">
    <property type="entry name" value="RibonucZ/Hydroxyglut_hydro"/>
</dbReference>
<dbReference type="PANTHER" id="PTHR42978:SF5">
    <property type="entry name" value="METALLO-BETA-LACTAMASE DOMAIN-CONTAINING PROTEIN"/>
    <property type="match status" value="1"/>
</dbReference>
<sequence>MVKSLVSRDIPKSCATVGISVIDTTTYLNNLDPALVIDPVYQGHGKISMPSFSFLIHHAASDTRVLFDLGLRKNWATHLSPHLREVILGLPFDIACEKDTADILADHGPPPLGPRGRPDQVPLSTKIVTGPGYTAKYLPGWPEDPTASETTSDLYDGRSVVEITFEEPASLTICDYRAVDYFGDGSFYLLDSPGHTTGHLTALARTTTTSASSAEETDTFIFLAADTVHHAAVFRPTDFFPLPDELRPIPGHADMGSCCASGLYRTAHRLLEKDPPKASTTPFCLMPPGNPYDEDHGEAERTVKKMLPFDGDPDVFTIFSHDDTLLGAIDLFPMSANHWKAMGWKERCHWRFLRSMSSVSVVS</sequence>
<evidence type="ECO:0000256" key="3">
    <source>
        <dbReference type="ARBA" id="ARBA00022801"/>
    </source>
</evidence>
<reference evidence="6" key="2">
    <citation type="submission" date="2020-02" db="EMBL/GenBank/DDBJ databases">
        <authorList>
            <person name="Gilchrist C.L.M."/>
            <person name="Chooi Y.-H."/>
        </authorList>
    </citation>
    <scope>NUCLEOTIDE SEQUENCE</scope>
    <source>
        <strain evidence="6">MST-FP2251</strain>
    </source>
</reference>
<dbReference type="EMBL" id="VCAU01000040">
    <property type="protein sequence ID" value="KAF9889088.1"/>
    <property type="molecule type" value="Genomic_DNA"/>
</dbReference>
<gene>
    <name evidence="6" type="ORF">FE257_008065</name>
</gene>
<proteinExistence type="inferred from homology"/>
<dbReference type="SUPFAM" id="SSF56281">
    <property type="entry name" value="Metallo-hydrolase/oxidoreductase"/>
    <property type="match status" value="1"/>
</dbReference>
<comment type="caution">
    <text evidence="6">The sequence shown here is derived from an EMBL/GenBank/DDBJ whole genome shotgun (WGS) entry which is preliminary data.</text>
</comment>
<keyword evidence="7" id="KW-1185">Reference proteome</keyword>
<keyword evidence="3" id="KW-0378">Hydrolase</keyword>
<dbReference type="GO" id="GO:0016787">
    <property type="term" value="F:hydrolase activity"/>
    <property type="evidence" value="ECO:0007669"/>
    <property type="project" value="UniProtKB-KW"/>
</dbReference>
<name>A0AAD4CMR1_ASPNN</name>
<evidence type="ECO:0000313" key="7">
    <source>
        <dbReference type="Proteomes" id="UP001194746"/>
    </source>
</evidence>
<evidence type="ECO:0008006" key="8">
    <source>
        <dbReference type="Google" id="ProtNLM"/>
    </source>
</evidence>
<reference evidence="6" key="1">
    <citation type="journal article" date="2019" name="Beilstein J. Org. Chem.">
        <title>Nanangenines: drimane sesquiterpenoids as the dominant metabolite cohort of a novel Australian fungus, Aspergillus nanangensis.</title>
        <authorList>
            <person name="Lacey H.J."/>
            <person name="Gilchrist C.L.M."/>
            <person name="Crombie A."/>
            <person name="Kalaitzis J.A."/>
            <person name="Vuong D."/>
            <person name="Rutledge P.J."/>
            <person name="Turner P."/>
            <person name="Pitt J.I."/>
            <person name="Lacey E."/>
            <person name="Chooi Y.H."/>
            <person name="Piggott A.M."/>
        </authorList>
    </citation>
    <scope>NUCLEOTIDE SEQUENCE</scope>
    <source>
        <strain evidence="6">MST-FP2251</strain>
    </source>
</reference>
<dbReference type="Proteomes" id="UP001194746">
    <property type="component" value="Unassembled WGS sequence"/>
</dbReference>
<dbReference type="AlphaFoldDB" id="A0AAD4CMR1"/>
<keyword evidence="4" id="KW-0862">Zinc</keyword>
<evidence type="ECO:0000313" key="6">
    <source>
        <dbReference type="EMBL" id="KAF9889088.1"/>
    </source>
</evidence>